<gene>
    <name evidence="2" type="ORF">DY000_02062242</name>
    <name evidence="1" type="ORF">F2Q70_00044444</name>
</gene>
<dbReference type="EMBL" id="QGKV02001556">
    <property type="protein sequence ID" value="KAF3520076.1"/>
    <property type="molecule type" value="Genomic_DNA"/>
</dbReference>
<reference evidence="2 3" key="3">
    <citation type="journal article" date="2020" name="BMC Genomics">
        <title>Intraspecific diversification of the crop wild relative Brassica cretica Lam. using demographic model selection.</title>
        <authorList>
            <person name="Kioukis A."/>
            <person name="Michalopoulou V.A."/>
            <person name="Briers L."/>
            <person name="Pirintsos S."/>
            <person name="Studholme D.J."/>
            <person name="Pavlidis P."/>
            <person name="Sarris P.F."/>
        </authorList>
    </citation>
    <scope>NUCLEOTIDE SEQUENCE [LARGE SCALE GENOMIC DNA]</scope>
    <source>
        <strain evidence="3">cv. PFS-1207/04</strain>
        <strain evidence="2">PFS-1207/04</strain>
    </source>
</reference>
<evidence type="ECO:0000313" key="2">
    <source>
        <dbReference type="EMBL" id="KAF3520076.1"/>
    </source>
</evidence>
<dbReference type="AlphaFoldDB" id="A0A8S9KI87"/>
<reference evidence="2" key="2">
    <citation type="submission" date="2019-12" db="EMBL/GenBank/DDBJ databases">
        <authorList>
            <person name="Studholme D.J."/>
            <person name="Sarris P."/>
        </authorList>
    </citation>
    <scope>NUCLEOTIDE SEQUENCE</scope>
    <source>
        <strain evidence="2">PFS-1207/04</strain>
        <tissue evidence="2">Leaf</tissue>
    </source>
</reference>
<dbReference type="Proteomes" id="UP000266723">
    <property type="component" value="Unassembled WGS sequence"/>
</dbReference>
<dbReference type="EMBL" id="QGKY02000164">
    <property type="protein sequence ID" value="KAF2593196.1"/>
    <property type="molecule type" value="Genomic_DNA"/>
</dbReference>
<dbReference type="OrthoDB" id="10343338at2759"/>
<keyword evidence="3" id="KW-1185">Reference proteome</keyword>
<proteinExistence type="predicted"/>
<comment type="caution">
    <text evidence="1">The sequence shown here is derived from an EMBL/GenBank/DDBJ whole genome shotgun (WGS) entry which is preliminary data.</text>
</comment>
<reference evidence="1" key="1">
    <citation type="submission" date="2019-12" db="EMBL/GenBank/DDBJ databases">
        <title>Genome sequencing and annotation of Brassica cretica.</title>
        <authorList>
            <person name="Studholme D.J."/>
            <person name="Sarris P.F."/>
        </authorList>
    </citation>
    <scope>NUCLEOTIDE SEQUENCE</scope>
    <source>
        <strain evidence="1">PFS-102/07</strain>
        <tissue evidence="1">Leaf</tissue>
    </source>
</reference>
<accession>A0A8S9KI87</accession>
<evidence type="ECO:0000313" key="1">
    <source>
        <dbReference type="EMBL" id="KAF2593196.1"/>
    </source>
</evidence>
<organism evidence="1">
    <name type="scientific">Brassica cretica</name>
    <name type="common">Mustard</name>
    <dbReference type="NCBI Taxonomy" id="69181"/>
    <lineage>
        <taxon>Eukaryota</taxon>
        <taxon>Viridiplantae</taxon>
        <taxon>Streptophyta</taxon>
        <taxon>Embryophyta</taxon>
        <taxon>Tracheophyta</taxon>
        <taxon>Spermatophyta</taxon>
        <taxon>Magnoliopsida</taxon>
        <taxon>eudicotyledons</taxon>
        <taxon>Gunneridae</taxon>
        <taxon>Pentapetalae</taxon>
        <taxon>rosids</taxon>
        <taxon>malvids</taxon>
        <taxon>Brassicales</taxon>
        <taxon>Brassicaceae</taxon>
        <taxon>Brassiceae</taxon>
        <taxon>Brassica</taxon>
    </lineage>
</organism>
<evidence type="ECO:0000313" key="3">
    <source>
        <dbReference type="Proteomes" id="UP000266723"/>
    </source>
</evidence>
<name>A0A8S9KI87_BRACR</name>
<protein>
    <submittedName>
        <fullName evidence="1">Uncharacterized protein</fullName>
    </submittedName>
</protein>
<sequence>MAPGWLLPTLPHFETPLHGPCLCSPSEGFGFPYGELPCVSSVGSLCLETEMVFFQLRELLFGSQRLQVWGDSRLQSLIASAARLVVLTSQLCRASGIRAHTTGGGWWQGSQLTCGFCKAACRWYQSFGAAFSGRPKLPSVVYWYIKDALSIWQCSSHGPALAPSLSC</sequence>